<evidence type="ECO:0000256" key="2">
    <source>
        <dbReference type="ARBA" id="ARBA00004141"/>
    </source>
</evidence>
<evidence type="ECO:0000256" key="12">
    <source>
        <dbReference type="SAM" id="MobiDB-lite"/>
    </source>
</evidence>
<comment type="subcellular location">
    <subcellularLocation>
        <location evidence="3">Cell membrane</location>
    </subcellularLocation>
    <subcellularLocation>
        <location evidence="2">Membrane</location>
        <topology evidence="2">Multi-pass membrane protein</topology>
    </subcellularLocation>
</comment>
<feature type="domain" description="HAMP" evidence="15">
    <location>
        <begin position="142"/>
        <end position="195"/>
    </location>
</feature>
<dbReference type="STRING" id="83656.B1H18_23340"/>
<evidence type="ECO:0000256" key="13">
    <source>
        <dbReference type="SAM" id="Phobius"/>
    </source>
</evidence>
<dbReference type="PROSITE" id="PS50109">
    <property type="entry name" value="HIS_KIN"/>
    <property type="match status" value="1"/>
</dbReference>
<accession>A0A1V4A456</accession>
<protein>
    <recommendedName>
        <fullName evidence="4">histidine kinase</fullName>
        <ecNumber evidence="4">2.7.13.3</ecNumber>
    </recommendedName>
</protein>
<dbReference type="SMART" id="SM00388">
    <property type="entry name" value="HisKA"/>
    <property type="match status" value="1"/>
</dbReference>
<evidence type="ECO:0000256" key="1">
    <source>
        <dbReference type="ARBA" id="ARBA00000085"/>
    </source>
</evidence>
<evidence type="ECO:0000256" key="10">
    <source>
        <dbReference type="ARBA" id="ARBA00023012"/>
    </source>
</evidence>
<dbReference type="Gene3D" id="1.10.287.130">
    <property type="match status" value="1"/>
</dbReference>
<dbReference type="SMART" id="SM00387">
    <property type="entry name" value="HATPase_c"/>
    <property type="match status" value="1"/>
</dbReference>
<evidence type="ECO:0000256" key="6">
    <source>
        <dbReference type="ARBA" id="ARBA00022679"/>
    </source>
</evidence>
<evidence type="ECO:0000256" key="7">
    <source>
        <dbReference type="ARBA" id="ARBA00022692"/>
    </source>
</evidence>
<feature type="region of interest" description="Disordered" evidence="12">
    <location>
        <begin position="1"/>
        <end position="22"/>
    </location>
</feature>
<dbReference type="Gene3D" id="3.30.565.10">
    <property type="entry name" value="Histidine kinase-like ATPase, C-terminal domain"/>
    <property type="match status" value="1"/>
</dbReference>
<dbReference type="EMBL" id="MVFC01000024">
    <property type="protein sequence ID" value="OON75104.1"/>
    <property type="molecule type" value="Genomic_DNA"/>
</dbReference>
<dbReference type="SMART" id="SM00304">
    <property type="entry name" value="HAMP"/>
    <property type="match status" value="1"/>
</dbReference>
<evidence type="ECO:0000259" key="15">
    <source>
        <dbReference type="PROSITE" id="PS50885"/>
    </source>
</evidence>
<dbReference type="PANTHER" id="PTHR45436:SF15">
    <property type="entry name" value="SENSOR HISTIDINE KINASE CUSS"/>
    <property type="match status" value="1"/>
</dbReference>
<dbReference type="PRINTS" id="PR00344">
    <property type="entry name" value="BCTRLSENSOR"/>
</dbReference>
<dbReference type="InterPro" id="IPR003660">
    <property type="entry name" value="HAMP_dom"/>
</dbReference>
<reference evidence="16 17" key="1">
    <citation type="submission" date="2017-02" db="EMBL/GenBank/DDBJ databases">
        <title>Draft Genome Sequence of Streptomyces tsukubaensis F601, a Producer of the immunosuppressant tacrolimus FK506.</title>
        <authorList>
            <person name="Zong G."/>
            <person name="Zhong C."/>
            <person name="Fu J."/>
            <person name="Qin R."/>
            <person name="Cao G."/>
        </authorList>
    </citation>
    <scope>NUCLEOTIDE SEQUENCE [LARGE SCALE GENOMIC DNA]</scope>
    <source>
        <strain evidence="16 17">F601</strain>
    </source>
</reference>
<dbReference type="Proteomes" id="UP000190539">
    <property type="component" value="Unassembled WGS sequence"/>
</dbReference>
<proteinExistence type="predicted"/>
<keyword evidence="9 13" id="KW-1133">Transmembrane helix</keyword>
<dbReference type="Pfam" id="PF00512">
    <property type="entry name" value="HisKA"/>
    <property type="match status" value="1"/>
</dbReference>
<dbReference type="CDD" id="cd00075">
    <property type="entry name" value="HATPase"/>
    <property type="match status" value="1"/>
</dbReference>
<dbReference type="Pfam" id="PF02518">
    <property type="entry name" value="HATPase_c"/>
    <property type="match status" value="1"/>
</dbReference>
<evidence type="ECO:0000256" key="5">
    <source>
        <dbReference type="ARBA" id="ARBA00022553"/>
    </source>
</evidence>
<evidence type="ECO:0000256" key="4">
    <source>
        <dbReference type="ARBA" id="ARBA00012438"/>
    </source>
</evidence>
<keyword evidence="8 16" id="KW-0418">Kinase</keyword>
<dbReference type="RefSeq" id="WP_077970789.1">
    <property type="nucleotide sequence ID" value="NZ_CP045178.1"/>
</dbReference>
<sequence>MASTPTPSPPHAPPKPTWDPRHRPDPPFPWLRPTIRIRLTLLYGGMFLIAGILLLSIIYLLAVQAVGMGQRLPFQIVPARVYSDVCPALGSATGDQATFNSALNDCVNHQRQQALDNLLSRSLLALLGLSVIAFAFGYAMAGRVLAPLGRITRTARQVAGSDLSRRIELDGPDDELKELSDTFDDMLERLERAFTAQQRFVGNASHELRTPLAINRTLLEVQLSDPGAPAELHQLGKTLLATNERSEQLVEGLLLLARSDNQIVERKPVDLAEVASRAIDQVRAEAVERGVELRGECGAAVVQGNGVLLERIALNLVQNAVRYNIAEDGWVEVETEAQHGQAVLVVTNTGPVVPAYEVDNMFEPFRRLRTERTGSDKGVGLGLSIVRSVARAHGGRIIAEPREGGGLVMRVTLPL</sequence>
<feature type="compositionally biased region" description="Pro residues" evidence="12">
    <location>
        <begin position="1"/>
        <end position="17"/>
    </location>
</feature>
<evidence type="ECO:0000259" key="14">
    <source>
        <dbReference type="PROSITE" id="PS50109"/>
    </source>
</evidence>
<comment type="caution">
    <text evidence="16">The sequence shown here is derived from an EMBL/GenBank/DDBJ whole genome shotgun (WGS) entry which is preliminary data.</text>
</comment>
<dbReference type="AlphaFoldDB" id="A0A1V4A456"/>
<dbReference type="GO" id="GO:0005886">
    <property type="term" value="C:plasma membrane"/>
    <property type="evidence" value="ECO:0007669"/>
    <property type="project" value="UniProtKB-SubCell"/>
</dbReference>
<dbReference type="InterPro" id="IPR036890">
    <property type="entry name" value="HATPase_C_sf"/>
</dbReference>
<dbReference type="SUPFAM" id="SSF158472">
    <property type="entry name" value="HAMP domain-like"/>
    <property type="match status" value="1"/>
</dbReference>
<organism evidence="16 17">
    <name type="scientific">Streptomyces tsukubensis</name>
    <dbReference type="NCBI Taxonomy" id="83656"/>
    <lineage>
        <taxon>Bacteria</taxon>
        <taxon>Bacillati</taxon>
        <taxon>Actinomycetota</taxon>
        <taxon>Actinomycetes</taxon>
        <taxon>Kitasatosporales</taxon>
        <taxon>Streptomycetaceae</taxon>
        <taxon>Streptomyces</taxon>
    </lineage>
</organism>
<keyword evidence="17" id="KW-1185">Reference proteome</keyword>
<dbReference type="OrthoDB" id="9786919at2"/>
<dbReference type="InterPro" id="IPR050428">
    <property type="entry name" value="TCS_sensor_his_kinase"/>
</dbReference>
<name>A0A1V4A456_9ACTN</name>
<dbReference type="CDD" id="cd00082">
    <property type="entry name" value="HisKA"/>
    <property type="match status" value="1"/>
</dbReference>
<dbReference type="InterPro" id="IPR005467">
    <property type="entry name" value="His_kinase_dom"/>
</dbReference>
<evidence type="ECO:0000313" key="16">
    <source>
        <dbReference type="EMBL" id="OON75104.1"/>
    </source>
</evidence>
<feature type="domain" description="Histidine kinase" evidence="14">
    <location>
        <begin position="203"/>
        <end position="415"/>
    </location>
</feature>
<keyword evidence="7 13" id="KW-0812">Transmembrane</keyword>
<keyword evidence="11 13" id="KW-0472">Membrane</keyword>
<keyword evidence="6" id="KW-0808">Transferase</keyword>
<evidence type="ECO:0000313" key="17">
    <source>
        <dbReference type="Proteomes" id="UP000190539"/>
    </source>
</evidence>
<dbReference type="InterPro" id="IPR036097">
    <property type="entry name" value="HisK_dim/P_sf"/>
</dbReference>
<gene>
    <name evidence="16" type="ORF">B1H18_23340</name>
</gene>
<dbReference type="CDD" id="cd06225">
    <property type="entry name" value="HAMP"/>
    <property type="match status" value="1"/>
</dbReference>
<dbReference type="InterPro" id="IPR003661">
    <property type="entry name" value="HisK_dim/P_dom"/>
</dbReference>
<dbReference type="InterPro" id="IPR004358">
    <property type="entry name" value="Sig_transdc_His_kin-like_C"/>
</dbReference>
<evidence type="ECO:0000256" key="11">
    <source>
        <dbReference type="ARBA" id="ARBA00023136"/>
    </source>
</evidence>
<feature type="transmembrane region" description="Helical" evidence="13">
    <location>
        <begin position="123"/>
        <end position="146"/>
    </location>
</feature>
<dbReference type="SUPFAM" id="SSF47384">
    <property type="entry name" value="Homodimeric domain of signal transducing histidine kinase"/>
    <property type="match status" value="1"/>
</dbReference>
<evidence type="ECO:0000256" key="9">
    <source>
        <dbReference type="ARBA" id="ARBA00022989"/>
    </source>
</evidence>
<dbReference type="SUPFAM" id="SSF55874">
    <property type="entry name" value="ATPase domain of HSP90 chaperone/DNA topoisomerase II/histidine kinase"/>
    <property type="match status" value="1"/>
</dbReference>
<feature type="transmembrane region" description="Helical" evidence="13">
    <location>
        <begin position="41"/>
        <end position="62"/>
    </location>
</feature>
<dbReference type="InterPro" id="IPR003594">
    <property type="entry name" value="HATPase_dom"/>
</dbReference>
<comment type="catalytic activity">
    <reaction evidence="1">
        <text>ATP + protein L-histidine = ADP + protein N-phospho-L-histidine.</text>
        <dbReference type="EC" id="2.7.13.3"/>
    </reaction>
</comment>
<dbReference type="Pfam" id="PF00672">
    <property type="entry name" value="HAMP"/>
    <property type="match status" value="1"/>
</dbReference>
<keyword evidence="5" id="KW-0597">Phosphoprotein</keyword>
<dbReference type="PROSITE" id="PS50885">
    <property type="entry name" value="HAMP"/>
    <property type="match status" value="1"/>
</dbReference>
<dbReference type="GO" id="GO:0000155">
    <property type="term" value="F:phosphorelay sensor kinase activity"/>
    <property type="evidence" value="ECO:0007669"/>
    <property type="project" value="InterPro"/>
</dbReference>
<keyword evidence="10" id="KW-0902">Two-component regulatory system</keyword>
<dbReference type="PANTHER" id="PTHR45436">
    <property type="entry name" value="SENSOR HISTIDINE KINASE YKOH"/>
    <property type="match status" value="1"/>
</dbReference>
<dbReference type="Gene3D" id="6.10.340.10">
    <property type="match status" value="1"/>
</dbReference>
<evidence type="ECO:0000256" key="8">
    <source>
        <dbReference type="ARBA" id="ARBA00022777"/>
    </source>
</evidence>
<evidence type="ECO:0000256" key="3">
    <source>
        <dbReference type="ARBA" id="ARBA00004236"/>
    </source>
</evidence>
<dbReference type="EC" id="2.7.13.3" evidence="4"/>